<sequence length="101" mass="11633">MTVYENIKKYSKMRGLNLQQVAEKAGLSKNMLYQYKNMNPKVETLDKIAKVLNVTKEDLLGSENGKPKHIDLADDDLFMTYQGKPLSDEDKELIKRILRGK</sequence>
<proteinExistence type="predicted"/>
<organism evidence="2 3">
    <name type="scientific">Ligilactobacillus salitolerans</name>
    <dbReference type="NCBI Taxonomy" id="1808352"/>
    <lineage>
        <taxon>Bacteria</taxon>
        <taxon>Bacillati</taxon>
        <taxon>Bacillota</taxon>
        <taxon>Bacilli</taxon>
        <taxon>Lactobacillales</taxon>
        <taxon>Lactobacillaceae</taxon>
        <taxon>Ligilactobacillus</taxon>
    </lineage>
</organism>
<comment type="caution">
    <text evidence="2">The sequence shown here is derived from an EMBL/GenBank/DDBJ whole genome shotgun (WGS) entry which is preliminary data.</text>
</comment>
<dbReference type="SUPFAM" id="SSF47413">
    <property type="entry name" value="lambda repressor-like DNA-binding domains"/>
    <property type="match status" value="1"/>
</dbReference>
<dbReference type="OrthoDB" id="9805856at2"/>
<dbReference type="Proteomes" id="UP000286848">
    <property type="component" value="Unassembled WGS sequence"/>
</dbReference>
<gene>
    <name evidence="2" type="primary">xre</name>
    <name evidence="2" type="ORF">LFYK43_16830</name>
</gene>
<feature type="domain" description="HTH cro/C1-type" evidence="1">
    <location>
        <begin position="7"/>
        <end position="59"/>
    </location>
</feature>
<dbReference type="PROSITE" id="PS50943">
    <property type="entry name" value="HTH_CROC1"/>
    <property type="match status" value="1"/>
</dbReference>
<protein>
    <submittedName>
        <fullName evidence="2">XRE family transcriptional regulator</fullName>
    </submittedName>
</protein>
<reference evidence="2 3" key="1">
    <citation type="journal article" date="2019" name="Int. J. Syst. Evol. Microbiol.">
        <title>Lactobacillus salitolerans sp. nov., a novel lactic acid bacterium isolated from spent mushroom substrates.</title>
        <authorList>
            <person name="Tohno M."/>
            <person name="Tanizawa Y."/>
            <person name="Kojima Y."/>
            <person name="Sakamoto M."/>
            <person name="Nakamura Y."/>
            <person name="Ohkuma M."/>
            <person name="Kobayashi H."/>
        </authorList>
    </citation>
    <scope>NUCLEOTIDE SEQUENCE [LARGE SCALE GENOMIC DNA]</scope>
    <source>
        <strain evidence="2 3">YK43</strain>
    </source>
</reference>
<dbReference type="AlphaFoldDB" id="A0A401IUM0"/>
<dbReference type="EMBL" id="BFFP01000028">
    <property type="protein sequence ID" value="GBG95224.1"/>
    <property type="molecule type" value="Genomic_DNA"/>
</dbReference>
<dbReference type="CDD" id="cd00093">
    <property type="entry name" value="HTH_XRE"/>
    <property type="match status" value="1"/>
</dbReference>
<dbReference type="InterPro" id="IPR001387">
    <property type="entry name" value="Cro/C1-type_HTH"/>
</dbReference>
<name>A0A401IUM0_9LACO</name>
<dbReference type="SMART" id="SM00530">
    <property type="entry name" value="HTH_XRE"/>
    <property type="match status" value="1"/>
</dbReference>
<dbReference type="RefSeq" id="WP_124977336.1">
    <property type="nucleotide sequence ID" value="NZ_BFFP01000028.1"/>
</dbReference>
<keyword evidence="3" id="KW-1185">Reference proteome</keyword>
<evidence type="ECO:0000313" key="3">
    <source>
        <dbReference type="Proteomes" id="UP000286848"/>
    </source>
</evidence>
<evidence type="ECO:0000259" key="1">
    <source>
        <dbReference type="PROSITE" id="PS50943"/>
    </source>
</evidence>
<dbReference type="Pfam" id="PF01381">
    <property type="entry name" value="HTH_3"/>
    <property type="match status" value="1"/>
</dbReference>
<dbReference type="GO" id="GO:0003677">
    <property type="term" value="F:DNA binding"/>
    <property type="evidence" value="ECO:0007669"/>
    <property type="project" value="InterPro"/>
</dbReference>
<accession>A0A401IUM0</accession>
<dbReference type="Gene3D" id="1.10.260.40">
    <property type="entry name" value="lambda repressor-like DNA-binding domains"/>
    <property type="match status" value="1"/>
</dbReference>
<dbReference type="InterPro" id="IPR010982">
    <property type="entry name" value="Lambda_DNA-bd_dom_sf"/>
</dbReference>
<evidence type="ECO:0000313" key="2">
    <source>
        <dbReference type="EMBL" id="GBG95224.1"/>
    </source>
</evidence>